<proteinExistence type="predicted"/>
<organism evidence="1 2">
    <name type="scientific">Hymenobacter artigasi</name>
    <dbReference type="NCBI Taxonomy" id="2719616"/>
    <lineage>
        <taxon>Bacteria</taxon>
        <taxon>Pseudomonadati</taxon>
        <taxon>Bacteroidota</taxon>
        <taxon>Cytophagia</taxon>
        <taxon>Cytophagales</taxon>
        <taxon>Hymenobacteraceae</taxon>
        <taxon>Hymenobacter</taxon>
    </lineage>
</organism>
<evidence type="ECO:0000313" key="1">
    <source>
        <dbReference type="EMBL" id="NKI90261.1"/>
    </source>
</evidence>
<dbReference type="SUPFAM" id="SSF53474">
    <property type="entry name" value="alpha/beta-Hydrolases"/>
    <property type="match status" value="1"/>
</dbReference>
<protein>
    <submittedName>
        <fullName evidence="1">Esterase</fullName>
    </submittedName>
</protein>
<dbReference type="Gene3D" id="3.40.50.1820">
    <property type="entry name" value="alpha/beta hydrolase"/>
    <property type="match status" value="1"/>
</dbReference>
<sequence>MQPATIITPRTARFFSLGEPGPAIQHIWICLHDHDQPVAELAAQLVNLDTPERLLILPEALSRYTLPDGSDQPASDRAMWFAPNSIADDLADSATYLQALAAQTLAACPAGTPVTVLAYGHGAVVACHWLAESTMAYQRLVLYAAVFPPLPDRRTLLAALPLRPVQVVATTADVFTPEADGPALLQDLRAAGHTARLSYTEPGPLTLAALGAGREEGGLLTSATA</sequence>
<dbReference type="InterPro" id="IPR029058">
    <property type="entry name" value="AB_hydrolase_fold"/>
</dbReference>
<dbReference type="Proteomes" id="UP000717634">
    <property type="component" value="Unassembled WGS sequence"/>
</dbReference>
<reference evidence="1 2" key="1">
    <citation type="submission" date="2020-03" db="EMBL/GenBank/DDBJ databases">
        <title>Genomic Encyclopedia of Type Strains, Phase IV (KMG-V): Genome sequencing to study the core and pangenomes of soil and plant-associated prokaryotes.</title>
        <authorList>
            <person name="Whitman W."/>
        </authorList>
    </citation>
    <scope>NUCLEOTIDE SEQUENCE [LARGE SCALE GENOMIC DNA]</scope>
    <source>
        <strain evidence="1 2">1B</strain>
    </source>
</reference>
<name>A0ABX1HMU4_9BACT</name>
<comment type="caution">
    <text evidence="1">The sequence shown here is derived from an EMBL/GenBank/DDBJ whole genome shotgun (WGS) entry which is preliminary data.</text>
</comment>
<accession>A0ABX1HMU4</accession>
<gene>
    <name evidence="1" type="ORF">HBN54_002861</name>
</gene>
<dbReference type="RefSeq" id="WP_168673867.1">
    <property type="nucleotide sequence ID" value="NZ_JAAVTK010000008.1"/>
</dbReference>
<keyword evidence="2" id="KW-1185">Reference proteome</keyword>
<evidence type="ECO:0000313" key="2">
    <source>
        <dbReference type="Proteomes" id="UP000717634"/>
    </source>
</evidence>
<dbReference type="EMBL" id="JAAVTK010000008">
    <property type="protein sequence ID" value="NKI90261.1"/>
    <property type="molecule type" value="Genomic_DNA"/>
</dbReference>